<proteinExistence type="predicted"/>
<organism evidence="1 2">
    <name type="scientific">Candidatus Obscuribacter phosphatis</name>
    <dbReference type="NCBI Taxonomy" id="1906157"/>
    <lineage>
        <taxon>Bacteria</taxon>
        <taxon>Bacillati</taxon>
        <taxon>Candidatus Melainabacteria</taxon>
        <taxon>Candidatus Obscuribacterales</taxon>
        <taxon>Candidatus Obscuribacteraceae</taxon>
        <taxon>Candidatus Obscuribacter</taxon>
    </lineage>
</organism>
<reference evidence="1" key="1">
    <citation type="submission" date="2021-02" db="EMBL/GenBank/DDBJ databases">
        <title>Genome-Resolved Metagenomics of a Microbial Community Performing Photosynthetic Biological Nutrient Removal.</title>
        <authorList>
            <person name="Mcdaniel E.A."/>
        </authorList>
    </citation>
    <scope>NUCLEOTIDE SEQUENCE</scope>
    <source>
        <strain evidence="1">UWPOB_OBS1</strain>
    </source>
</reference>
<evidence type="ECO:0000313" key="2">
    <source>
        <dbReference type="Proteomes" id="UP000664277"/>
    </source>
</evidence>
<accession>A0A8J7TMW1</accession>
<dbReference type="EMBL" id="JAFLCK010000017">
    <property type="protein sequence ID" value="MBN8661205.1"/>
    <property type="molecule type" value="Genomic_DNA"/>
</dbReference>
<protein>
    <submittedName>
        <fullName evidence="1">Uncharacterized protein</fullName>
    </submittedName>
</protein>
<evidence type="ECO:0000313" key="1">
    <source>
        <dbReference type="EMBL" id="MBN8661205.1"/>
    </source>
</evidence>
<name>A0A8J7TMW1_9BACT</name>
<sequence length="149" mass="17463">MSNSKQTMGVVAVVLAVVVGLAMYSANVFQERTKFVPAKIFEAAFDEPVSRAENMIGVKDDSYQYDVYLKFKYPHKPIHKFQSEFKKAWNLEARNWFNEKFPDDEGLKKLDHLDFCSRQKNDPTLVTNEWILYNKLTDDVYYRIFGTSR</sequence>
<gene>
    <name evidence="1" type="ORF">J0M35_12630</name>
</gene>
<dbReference type="AlphaFoldDB" id="A0A8J7TMW1"/>
<comment type="caution">
    <text evidence="1">The sequence shown here is derived from an EMBL/GenBank/DDBJ whole genome shotgun (WGS) entry which is preliminary data.</text>
</comment>
<dbReference type="Proteomes" id="UP000664277">
    <property type="component" value="Unassembled WGS sequence"/>
</dbReference>